<evidence type="ECO:0000256" key="1">
    <source>
        <dbReference type="ARBA" id="ARBA00001966"/>
    </source>
</evidence>
<dbReference type="GO" id="GO:0005737">
    <property type="term" value="C:cytoplasm"/>
    <property type="evidence" value="ECO:0007669"/>
    <property type="project" value="TreeGrafter"/>
</dbReference>
<evidence type="ECO:0000256" key="2">
    <source>
        <dbReference type="ARBA" id="ARBA00022691"/>
    </source>
</evidence>
<dbReference type="Pfam" id="PF04055">
    <property type="entry name" value="Radical_SAM"/>
    <property type="match status" value="1"/>
</dbReference>
<dbReference type="InterPro" id="IPR034505">
    <property type="entry name" value="Coproporphyrinogen-III_oxidase"/>
</dbReference>
<evidence type="ECO:0000313" key="8">
    <source>
        <dbReference type="Proteomes" id="UP000078406"/>
    </source>
</evidence>
<evidence type="ECO:0000256" key="5">
    <source>
        <dbReference type="ARBA" id="ARBA00023014"/>
    </source>
</evidence>
<evidence type="ECO:0000313" key="7">
    <source>
        <dbReference type="EMBL" id="OAJ96199.1"/>
    </source>
</evidence>
<feature type="domain" description="Radical SAM core" evidence="6">
    <location>
        <begin position="46"/>
        <end position="289"/>
    </location>
</feature>
<dbReference type="PANTHER" id="PTHR13932">
    <property type="entry name" value="COPROPORPHYRINIGEN III OXIDASE"/>
    <property type="match status" value="1"/>
</dbReference>
<accession>A0A177Y5R9</accession>
<sequence>MHLKDHNFLIFDKAMPIHAWYQPVDGEEVTDKYNGDTIAPFSELTISDIENRAIYLHIPFCTDNICAFCTINRKINCSSSTIDKYVSAIIKEIEIKSKIDSIRNVPVESIWIGGGTPSVLSPDQIRRIGHALRTNLDLSELKEWSFENNAKSVTEEKLIALKEIGVTHIHIGGQTLSPKYRKLFDLTATKQQLLDAISLMNRHFDNVSVDMIFGMNGQSLEELAKDVLEVTSLGVRLIDFYPLTSVTSNRKLLDNYAKEKLEAKSEQELTLFGVYVRQLMELQGYVPCTGHGYVRCDDTITVDSENGMTRDYLCYYHKAGLGTHKGDIIGFGAGAFSLTTNFLVQNAVSINEYINNLEKDCVNGEVCLVDDKVMQSKPISAQLPYFGYVSKSDINLKLVAPEVLESLARCVEKGVLLEDEYEYKLARKSWYWNSHLMFFLSPTSSQKSLLDFVESKTVKNSMKKQLGDVLITPEFS</sequence>
<dbReference type="GO" id="GO:0046872">
    <property type="term" value="F:metal ion binding"/>
    <property type="evidence" value="ECO:0007669"/>
    <property type="project" value="UniProtKB-KW"/>
</dbReference>
<dbReference type="SFLD" id="SFLDG01065">
    <property type="entry name" value="anaerobic_coproporphyrinogen-I"/>
    <property type="match status" value="1"/>
</dbReference>
<keyword evidence="4" id="KW-0408">Iron</keyword>
<comment type="caution">
    <text evidence="7">The sequence shown here is derived from an EMBL/GenBank/DDBJ whole genome shotgun (WGS) entry which is preliminary data.</text>
</comment>
<name>A0A177Y5R9_9VIBR</name>
<dbReference type="PROSITE" id="PS51918">
    <property type="entry name" value="RADICAL_SAM"/>
    <property type="match status" value="1"/>
</dbReference>
<dbReference type="InterPro" id="IPR006638">
    <property type="entry name" value="Elp3/MiaA/NifB-like_rSAM"/>
</dbReference>
<dbReference type="InterPro" id="IPR058240">
    <property type="entry name" value="rSAM_sf"/>
</dbReference>
<dbReference type="Proteomes" id="UP000078406">
    <property type="component" value="Unassembled WGS sequence"/>
</dbReference>
<evidence type="ECO:0000256" key="4">
    <source>
        <dbReference type="ARBA" id="ARBA00023004"/>
    </source>
</evidence>
<reference evidence="7 8" key="1">
    <citation type="journal article" date="2016" name="Syst. Appl. Microbiol.">
        <title>Vibrio bivalvicida sp. nov., a novel larval pathogen for bivalve molluscs reared in a hatchery.</title>
        <authorList>
            <person name="Dubert J."/>
            <person name="Romalde J.L."/>
            <person name="Prado S."/>
            <person name="Barja J.L."/>
        </authorList>
    </citation>
    <scope>NUCLEOTIDE SEQUENCE [LARGE SCALE GENOMIC DNA]</scope>
    <source>
        <strain evidence="7 8">605</strain>
    </source>
</reference>
<dbReference type="Gene3D" id="3.20.20.70">
    <property type="entry name" value="Aldolase class I"/>
    <property type="match status" value="1"/>
</dbReference>
<dbReference type="GO" id="GO:0051539">
    <property type="term" value="F:4 iron, 4 sulfur cluster binding"/>
    <property type="evidence" value="ECO:0007669"/>
    <property type="project" value="TreeGrafter"/>
</dbReference>
<evidence type="ECO:0000256" key="3">
    <source>
        <dbReference type="ARBA" id="ARBA00022723"/>
    </source>
</evidence>
<dbReference type="PANTHER" id="PTHR13932:SF5">
    <property type="entry name" value="RADICAL S-ADENOSYL METHIONINE DOMAIN-CONTAINING PROTEIN 1, MITOCHONDRIAL"/>
    <property type="match status" value="1"/>
</dbReference>
<dbReference type="InterPro" id="IPR007197">
    <property type="entry name" value="rSAM"/>
</dbReference>
<keyword evidence="2" id="KW-0949">S-adenosyl-L-methionine</keyword>
<dbReference type="AlphaFoldDB" id="A0A177Y5R9"/>
<dbReference type="SMART" id="SM00729">
    <property type="entry name" value="Elp3"/>
    <property type="match status" value="1"/>
</dbReference>
<dbReference type="EMBL" id="LLEI02000006">
    <property type="protein sequence ID" value="OAJ96199.1"/>
    <property type="molecule type" value="Genomic_DNA"/>
</dbReference>
<evidence type="ECO:0000259" key="6">
    <source>
        <dbReference type="PROSITE" id="PS51918"/>
    </source>
</evidence>
<protein>
    <recommendedName>
        <fullName evidence="6">Radical SAM core domain-containing protein</fullName>
    </recommendedName>
</protein>
<proteinExistence type="predicted"/>
<dbReference type="InterPro" id="IPR013785">
    <property type="entry name" value="Aldolase_TIM"/>
</dbReference>
<keyword evidence="5" id="KW-0411">Iron-sulfur</keyword>
<dbReference type="SFLD" id="SFLDS00029">
    <property type="entry name" value="Radical_SAM"/>
    <property type="match status" value="1"/>
</dbReference>
<dbReference type="RefSeq" id="WP_054963413.1">
    <property type="nucleotide sequence ID" value="NZ_LLEI02000006.1"/>
</dbReference>
<organism evidence="7 8">
    <name type="scientific">Vibrio bivalvicida</name>
    <dbReference type="NCBI Taxonomy" id="1276888"/>
    <lineage>
        <taxon>Bacteria</taxon>
        <taxon>Pseudomonadati</taxon>
        <taxon>Pseudomonadota</taxon>
        <taxon>Gammaproteobacteria</taxon>
        <taxon>Vibrionales</taxon>
        <taxon>Vibrionaceae</taxon>
        <taxon>Vibrio</taxon>
        <taxon>Vibrio oreintalis group</taxon>
    </lineage>
</organism>
<keyword evidence="3" id="KW-0479">Metal-binding</keyword>
<comment type="cofactor">
    <cofactor evidence="1">
        <name>[4Fe-4S] cluster</name>
        <dbReference type="ChEBI" id="CHEBI:49883"/>
    </cofactor>
</comment>
<gene>
    <name evidence="7" type="ORF">APB76_00075</name>
</gene>
<dbReference type="SUPFAM" id="SSF102114">
    <property type="entry name" value="Radical SAM enzymes"/>
    <property type="match status" value="1"/>
</dbReference>
<dbReference type="GO" id="GO:0003824">
    <property type="term" value="F:catalytic activity"/>
    <property type="evidence" value="ECO:0007669"/>
    <property type="project" value="InterPro"/>
</dbReference>
<dbReference type="GO" id="GO:0006779">
    <property type="term" value="P:porphyrin-containing compound biosynthetic process"/>
    <property type="evidence" value="ECO:0007669"/>
    <property type="project" value="TreeGrafter"/>
</dbReference>